<accession>F0T6W8</accession>
<organism evidence="2 3">
    <name type="scientific">Methanobacterium lacus (strain AL-21)</name>
    <dbReference type="NCBI Taxonomy" id="877455"/>
    <lineage>
        <taxon>Archaea</taxon>
        <taxon>Methanobacteriati</taxon>
        <taxon>Methanobacteriota</taxon>
        <taxon>Methanomada group</taxon>
        <taxon>Methanobacteria</taxon>
        <taxon>Methanobacteriales</taxon>
        <taxon>Methanobacteriaceae</taxon>
        <taxon>Methanobacterium</taxon>
    </lineage>
</organism>
<evidence type="ECO:0000313" key="3">
    <source>
        <dbReference type="Proteomes" id="UP000007490"/>
    </source>
</evidence>
<keyword evidence="3" id="KW-1185">Reference proteome</keyword>
<dbReference type="EMBL" id="CP002551">
    <property type="protein sequence ID" value="ADZ09488.1"/>
    <property type="molecule type" value="Genomic_DNA"/>
</dbReference>
<dbReference type="CDD" id="cd00851">
    <property type="entry name" value="MTH1175"/>
    <property type="match status" value="1"/>
</dbReference>
<dbReference type="Proteomes" id="UP000007490">
    <property type="component" value="Chromosome"/>
</dbReference>
<dbReference type="STRING" id="877455.Metbo_1246"/>
<proteinExistence type="predicted"/>
<dbReference type="InterPro" id="IPR033913">
    <property type="entry name" value="MTH1175_dom"/>
</dbReference>
<sequence>MIICVPSMESTGLLSKISTHFGKTPYFTILDMENNEIKTLETKKIESRHAGGKKTPAEIIIEINPDVVLCANLGLKAVEMLKEHGIKIYVEASGTVENSLKAYLNNELKLADENTACSEGH</sequence>
<dbReference type="InterPro" id="IPR036105">
    <property type="entry name" value="DiNase_FeMo-co_biosyn_sf"/>
</dbReference>
<dbReference type="PANTHER" id="PTHR42983">
    <property type="entry name" value="DINITROGENASE IRON-MOLYBDENUM COFACTOR PROTEIN-RELATED"/>
    <property type="match status" value="1"/>
</dbReference>
<gene>
    <name evidence="2" type="ordered locus">Metbo_1246</name>
</gene>
<protein>
    <submittedName>
        <fullName evidence="2">Dinitrogenase iron-molybdenum cofactor biosynthesis protein</fullName>
    </submittedName>
</protein>
<dbReference type="OrthoDB" id="85838at2157"/>
<dbReference type="HOGENOM" id="CLU_104194_2_1_2"/>
<dbReference type="GeneID" id="10277697"/>
<reference evidence="3" key="1">
    <citation type="submission" date="2011-02" db="EMBL/GenBank/DDBJ databases">
        <title>Complete sequence of Methanobacterium sp. AL-21.</title>
        <authorList>
            <consortium name="US DOE Joint Genome Institute"/>
            <person name="Lucas S."/>
            <person name="Copeland A."/>
            <person name="Lapidus A."/>
            <person name="Cheng J.-F."/>
            <person name="Goodwin L."/>
            <person name="Pitluck S."/>
            <person name="Chertkov O."/>
            <person name="Detter J.C."/>
            <person name="Han C."/>
            <person name="Tapia R."/>
            <person name="Land M."/>
            <person name="Hauser L."/>
            <person name="Kyrpides N."/>
            <person name="Ivanova N."/>
            <person name="Mikhailova N."/>
            <person name="Pagani I."/>
            <person name="Cadillo-Quiroz H."/>
            <person name="Imachi H."/>
            <person name="Zinder S."/>
            <person name="Liu W."/>
            <person name="Woyke T."/>
        </authorList>
    </citation>
    <scope>NUCLEOTIDE SEQUENCE [LARGE SCALE GENOMIC DNA]</scope>
    <source>
        <strain evidence="3">AL-21</strain>
    </source>
</reference>
<feature type="domain" description="Dinitrogenase iron-molybdenum cofactor biosynthesis" evidence="1">
    <location>
        <begin position="15"/>
        <end position="104"/>
    </location>
</feature>
<dbReference type="Gene3D" id="3.30.420.130">
    <property type="entry name" value="Dinitrogenase iron-molybdenum cofactor biosynthesis domain"/>
    <property type="match status" value="1"/>
</dbReference>
<dbReference type="InterPro" id="IPR003731">
    <property type="entry name" value="Di-Nase_FeMo-co_biosynth"/>
</dbReference>
<evidence type="ECO:0000313" key="2">
    <source>
        <dbReference type="EMBL" id="ADZ09488.1"/>
    </source>
</evidence>
<dbReference type="RefSeq" id="WP_013644839.1">
    <property type="nucleotide sequence ID" value="NC_015216.1"/>
</dbReference>
<dbReference type="eggNOG" id="arCOG02734">
    <property type="taxonomic scope" value="Archaea"/>
</dbReference>
<name>F0T6W8_METLA</name>
<dbReference type="Pfam" id="PF02579">
    <property type="entry name" value="Nitro_FeMo-Co"/>
    <property type="match status" value="1"/>
</dbReference>
<reference evidence="2 3" key="2">
    <citation type="journal article" date="2014" name="Int. J. Syst. Evol. Microbiol.">
        <title>Methanobacterium paludis sp. nov. and a novel strain of Methanobacterium lacus isolated from northern peatlands.</title>
        <authorList>
            <person name="Cadillo-Quiroz H."/>
            <person name="Brauer S.L."/>
            <person name="Goodson N."/>
            <person name="Yavitt J.B."/>
            <person name="Zinder S.H."/>
        </authorList>
    </citation>
    <scope>NUCLEOTIDE SEQUENCE [LARGE SCALE GENOMIC DNA]</scope>
    <source>
        <strain evidence="2 3">AL-21</strain>
    </source>
</reference>
<dbReference type="PANTHER" id="PTHR42983:SF1">
    <property type="entry name" value="IRON-MOLYBDENUM PROTEIN"/>
    <property type="match status" value="1"/>
</dbReference>
<dbReference type="KEGG" id="mel:Metbo_1246"/>
<dbReference type="SUPFAM" id="SSF53146">
    <property type="entry name" value="Nitrogenase accessory factor-like"/>
    <property type="match status" value="1"/>
</dbReference>
<evidence type="ECO:0000259" key="1">
    <source>
        <dbReference type="Pfam" id="PF02579"/>
    </source>
</evidence>
<dbReference type="AlphaFoldDB" id="F0T6W8"/>